<dbReference type="PANTHER" id="PTHR43630:SF1">
    <property type="entry name" value="POLY-BETA-1,6-N-ACETYL-D-GLUCOSAMINE SYNTHASE"/>
    <property type="match status" value="1"/>
</dbReference>
<dbReference type="PANTHER" id="PTHR43630">
    <property type="entry name" value="POLY-BETA-1,6-N-ACETYL-D-GLUCOSAMINE SYNTHASE"/>
    <property type="match status" value="1"/>
</dbReference>
<evidence type="ECO:0000313" key="5">
    <source>
        <dbReference type="EMBL" id="QXN94848.1"/>
    </source>
</evidence>
<sequence length="449" mass="49455">MSLLDTIVRTVGFVVFVITMLYNAPLLVVGILFARRSDASLRAQLALKAGPPVELPPGWRVFVLVPCLNEERVIANTVHCLLDSQPGVEVIVIDDGSDDGTAELARAAGGDRIAVVHRTLPEARRGKGAALNAGLRHVRRRVEKEALDPARVLVCVLDADGRMTPGAAARVTELFERPEVGGVQLAVRIRGRGKMALRFQDVEFWGLSALCQFGRVAMGSVGMGGNGQFTRLSALDEVGEQPWSDSVTEDLDLGISLAVAGWTVTSTTSAFVSQQGLTDPRRLLRQRTRWYQGHIMAVTRLPELWRGSGIRPGVRLDLTGYLLVPYLMTLPWSIVQQYLLVSLVCRHDMGLFGLADGPMWLVVLSGVGWYVASFAGYLALAVMYWRRTDDVPLWKSAAYLHGQLLWNYVGFIAAWRAVWRILTRRVGWTKSERAVEAPLMTTERAAIPS</sequence>
<dbReference type="EMBL" id="CP078145">
    <property type="protein sequence ID" value="QXN94848.1"/>
    <property type="molecule type" value="Genomic_DNA"/>
</dbReference>
<organism evidence="5 6">
    <name type="scientific">Nocardia iowensis</name>
    <dbReference type="NCBI Taxonomy" id="204891"/>
    <lineage>
        <taxon>Bacteria</taxon>
        <taxon>Bacillati</taxon>
        <taxon>Actinomycetota</taxon>
        <taxon>Actinomycetes</taxon>
        <taxon>Mycobacteriales</taxon>
        <taxon>Nocardiaceae</taxon>
        <taxon>Nocardia</taxon>
    </lineage>
</organism>
<keyword evidence="4" id="KW-0472">Membrane</keyword>
<dbReference type="GO" id="GO:0016757">
    <property type="term" value="F:glycosyltransferase activity"/>
    <property type="evidence" value="ECO:0007669"/>
    <property type="project" value="UniProtKB-KW"/>
</dbReference>
<keyword evidence="4" id="KW-1133">Transmembrane helix</keyword>
<dbReference type="Proteomes" id="UP000694257">
    <property type="component" value="Chromosome"/>
</dbReference>
<feature type="transmembrane region" description="Helical" evidence="4">
    <location>
        <begin position="318"/>
        <end position="339"/>
    </location>
</feature>
<feature type="transmembrane region" description="Helical" evidence="4">
    <location>
        <begin position="12"/>
        <end position="34"/>
    </location>
</feature>
<keyword evidence="6" id="KW-1185">Reference proteome</keyword>
<keyword evidence="4" id="KW-0812">Transmembrane</keyword>
<proteinExistence type="inferred from homology"/>
<feature type="transmembrane region" description="Helical" evidence="4">
    <location>
        <begin position="359"/>
        <end position="385"/>
    </location>
</feature>
<evidence type="ECO:0000256" key="2">
    <source>
        <dbReference type="ARBA" id="ARBA00022676"/>
    </source>
</evidence>
<comment type="similarity">
    <text evidence="1">Belongs to the glycosyltransferase 2 family.</text>
</comment>
<keyword evidence="2 5" id="KW-0328">Glycosyltransferase</keyword>
<keyword evidence="3 5" id="KW-0808">Transferase</keyword>
<evidence type="ECO:0000256" key="3">
    <source>
        <dbReference type="ARBA" id="ARBA00022679"/>
    </source>
</evidence>
<dbReference type="RefSeq" id="WP_218477540.1">
    <property type="nucleotide sequence ID" value="NZ_BAABJN010000007.1"/>
</dbReference>
<name>A0ABX8RYW2_NOCIO</name>
<evidence type="ECO:0000313" key="6">
    <source>
        <dbReference type="Proteomes" id="UP000694257"/>
    </source>
</evidence>
<accession>A0ABX8RYW2</accession>
<reference evidence="5 6" key="1">
    <citation type="submission" date="2021-07" db="EMBL/GenBank/DDBJ databases">
        <title>Whole Genome Sequence of Nocardia Iowensis.</title>
        <authorList>
            <person name="Lamm A."/>
            <person name="Collins-Fairclough A.M."/>
            <person name="Bunk B."/>
            <person name="Sproer C."/>
        </authorList>
    </citation>
    <scope>NUCLEOTIDE SEQUENCE [LARGE SCALE GENOMIC DNA]</scope>
    <source>
        <strain evidence="5 6">NRRL 5646</strain>
    </source>
</reference>
<gene>
    <name evidence="5" type="ORF">KV110_18455</name>
</gene>
<evidence type="ECO:0000256" key="4">
    <source>
        <dbReference type="SAM" id="Phobius"/>
    </source>
</evidence>
<protein>
    <submittedName>
        <fullName evidence="5">Glycosyltransferase</fullName>
        <ecNumber evidence="5">2.4.-.-</ecNumber>
    </submittedName>
</protein>
<feature type="transmembrane region" description="Helical" evidence="4">
    <location>
        <begin position="397"/>
        <end position="418"/>
    </location>
</feature>
<dbReference type="EC" id="2.4.-.-" evidence="5"/>
<dbReference type="Pfam" id="PF13641">
    <property type="entry name" value="Glyco_tranf_2_3"/>
    <property type="match status" value="1"/>
</dbReference>
<evidence type="ECO:0000256" key="1">
    <source>
        <dbReference type="ARBA" id="ARBA00006739"/>
    </source>
</evidence>